<comment type="caution">
    <text evidence="1">The sequence shown here is derived from an EMBL/GenBank/DDBJ whole genome shotgun (WGS) entry which is preliminary data.</text>
</comment>
<protein>
    <submittedName>
        <fullName evidence="1">Uncharacterized protein</fullName>
    </submittedName>
</protein>
<dbReference type="AlphaFoldDB" id="X1BBW6"/>
<accession>X1BBW6</accession>
<feature type="non-terminal residue" evidence="1">
    <location>
        <position position="1"/>
    </location>
</feature>
<organism evidence="1">
    <name type="scientific">marine sediment metagenome</name>
    <dbReference type="NCBI Taxonomy" id="412755"/>
    <lineage>
        <taxon>unclassified sequences</taxon>
        <taxon>metagenomes</taxon>
        <taxon>ecological metagenomes</taxon>
    </lineage>
</organism>
<evidence type="ECO:0000313" key="1">
    <source>
        <dbReference type="EMBL" id="GAG78737.1"/>
    </source>
</evidence>
<gene>
    <name evidence="1" type="ORF">S01H4_33325</name>
</gene>
<dbReference type="EMBL" id="BART01017523">
    <property type="protein sequence ID" value="GAG78737.1"/>
    <property type="molecule type" value="Genomic_DNA"/>
</dbReference>
<reference evidence="1" key="1">
    <citation type="journal article" date="2014" name="Front. Microbiol.">
        <title>High frequency of phylogenetically diverse reductive dehalogenase-homologous genes in deep subseafloor sedimentary metagenomes.</title>
        <authorList>
            <person name="Kawai M."/>
            <person name="Futagami T."/>
            <person name="Toyoda A."/>
            <person name="Takaki Y."/>
            <person name="Nishi S."/>
            <person name="Hori S."/>
            <person name="Arai W."/>
            <person name="Tsubouchi T."/>
            <person name="Morono Y."/>
            <person name="Uchiyama I."/>
            <person name="Ito T."/>
            <person name="Fujiyama A."/>
            <person name="Inagaki F."/>
            <person name="Takami H."/>
        </authorList>
    </citation>
    <scope>NUCLEOTIDE SEQUENCE</scope>
    <source>
        <strain evidence="1">Expedition CK06-06</strain>
    </source>
</reference>
<sequence>NYSYTNLAMLMSSIPSYDPEKQKKKEISNMEIKNINEIRGLL</sequence>
<proteinExistence type="predicted"/>
<name>X1BBW6_9ZZZZ</name>